<evidence type="ECO:0000313" key="2">
    <source>
        <dbReference type="Proteomes" id="UP000830375"/>
    </source>
</evidence>
<accession>A0ABQ8LA11</accession>
<comment type="caution">
    <text evidence="1">The sequence shown here is derived from an EMBL/GenBank/DDBJ whole genome shotgun (WGS) entry which is preliminary data.</text>
</comment>
<evidence type="ECO:0000313" key="1">
    <source>
        <dbReference type="EMBL" id="KAI2647525.1"/>
    </source>
</evidence>
<dbReference type="EMBL" id="JACTAM010000282">
    <property type="protein sequence ID" value="KAI2647525.1"/>
    <property type="molecule type" value="Genomic_DNA"/>
</dbReference>
<reference evidence="1 2" key="1">
    <citation type="submission" date="2022-01" db="EMBL/GenBank/DDBJ databases">
        <title>A high-quality chromosome-level genome assembly of rohu carp, Labeo rohita.</title>
        <authorList>
            <person name="Arick M.A. II"/>
            <person name="Hsu C.-Y."/>
            <person name="Magbanua Z."/>
            <person name="Pechanova O."/>
            <person name="Grover C."/>
            <person name="Miller E."/>
            <person name="Thrash A."/>
            <person name="Ezzel L."/>
            <person name="Alam S."/>
            <person name="Benzie J."/>
            <person name="Hamilton M."/>
            <person name="Karsi A."/>
            <person name="Lawrence M.L."/>
            <person name="Peterson D.G."/>
        </authorList>
    </citation>
    <scope>NUCLEOTIDE SEQUENCE [LARGE SCALE GENOMIC DNA]</scope>
    <source>
        <strain evidence="2">BAU-BD-2019</strain>
        <tissue evidence="1">Blood</tissue>
    </source>
</reference>
<gene>
    <name evidence="1" type="ORF">H4Q32_024054</name>
</gene>
<organism evidence="1 2">
    <name type="scientific">Labeo rohita</name>
    <name type="common">Indian major carp</name>
    <name type="synonym">Cyprinus rohita</name>
    <dbReference type="NCBI Taxonomy" id="84645"/>
    <lineage>
        <taxon>Eukaryota</taxon>
        <taxon>Metazoa</taxon>
        <taxon>Chordata</taxon>
        <taxon>Craniata</taxon>
        <taxon>Vertebrata</taxon>
        <taxon>Euteleostomi</taxon>
        <taxon>Actinopterygii</taxon>
        <taxon>Neopterygii</taxon>
        <taxon>Teleostei</taxon>
        <taxon>Ostariophysi</taxon>
        <taxon>Cypriniformes</taxon>
        <taxon>Cyprinidae</taxon>
        <taxon>Labeoninae</taxon>
        <taxon>Labeonini</taxon>
        <taxon>Labeo</taxon>
    </lineage>
</organism>
<protein>
    <submittedName>
        <fullName evidence="1">Uncharacterized protein</fullName>
    </submittedName>
</protein>
<name>A0ABQ8LA11_LABRO</name>
<sequence>MPLSIRSSS</sequence>
<keyword evidence="2" id="KW-1185">Reference proteome</keyword>
<dbReference type="Proteomes" id="UP000830375">
    <property type="component" value="Unassembled WGS sequence"/>
</dbReference>
<proteinExistence type="predicted"/>